<evidence type="ECO:0000259" key="5">
    <source>
        <dbReference type="Pfam" id="PF00501"/>
    </source>
</evidence>
<proteinExistence type="inferred from homology"/>
<dbReference type="InterPro" id="IPR042099">
    <property type="entry name" value="ANL_N_sf"/>
</dbReference>
<evidence type="ECO:0000256" key="2">
    <source>
        <dbReference type="ARBA" id="ARBA00022598"/>
    </source>
</evidence>
<reference evidence="7 8" key="1">
    <citation type="journal article" date="2019" name="Emerg. Microbes Infect.">
        <title>Comprehensive subspecies identification of 175 nontuberculous mycobacteria species based on 7547 genomic profiles.</title>
        <authorList>
            <person name="Matsumoto Y."/>
            <person name="Kinjo T."/>
            <person name="Motooka D."/>
            <person name="Nabeya D."/>
            <person name="Jung N."/>
            <person name="Uechi K."/>
            <person name="Horii T."/>
            <person name="Iida T."/>
            <person name="Fujita J."/>
            <person name="Nakamura S."/>
        </authorList>
    </citation>
    <scope>NUCLEOTIDE SEQUENCE [LARGE SCALE GENOMIC DNA]</scope>
    <source>
        <strain evidence="7 8">JCM 16367</strain>
    </source>
</reference>
<keyword evidence="3" id="KW-0276">Fatty acid metabolism</keyword>
<evidence type="ECO:0000256" key="1">
    <source>
        <dbReference type="ARBA" id="ARBA00006432"/>
    </source>
</evidence>
<dbReference type="GO" id="GO:0071766">
    <property type="term" value="P:Actinobacterium-type cell wall biogenesis"/>
    <property type="evidence" value="ECO:0007669"/>
    <property type="project" value="UniProtKB-ARBA"/>
</dbReference>
<evidence type="ECO:0000256" key="4">
    <source>
        <dbReference type="ARBA" id="ARBA00023098"/>
    </source>
</evidence>
<feature type="domain" description="AMP-dependent synthetase/ligase" evidence="5">
    <location>
        <begin position="29"/>
        <end position="432"/>
    </location>
</feature>
<dbReference type="PANTHER" id="PTHR22754">
    <property type="entry name" value="DISCO-INTERACTING PROTEIN 2 DIP2 -RELATED"/>
    <property type="match status" value="1"/>
</dbReference>
<dbReference type="GO" id="GO:0006633">
    <property type="term" value="P:fatty acid biosynthetic process"/>
    <property type="evidence" value="ECO:0007669"/>
    <property type="project" value="TreeGrafter"/>
</dbReference>
<dbReference type="SUPFAM" id="SSF56801">
    <property type="entry name" value="Acetyl-CoA synthetase-like"/>
    <property type="match status" value="1"/>
</dbReference>
<evidence type="ECO:0000259" key="6">
    <source>
        <dbReference type="Pfam" id="PF23024"/>
    </source>
</evidence>
<dbReference type="KEGG" id="mnv:MNVI_16080"/>
<dbReference type="InterPro" id="IPR045851">
    <property type="entry name" value="AMP-bd_C_sf"/>
</dbReference>
<evidence type="ECO:0000256" key="3">
    <source>
        <dbReference type="ARBA" id="ARBA00022832"/>
    </source>
</evidence>
<dbReference type="InterPro" id="IPR000873">
    <property type="entry name" value="AMP-dep_synth/lig_dom"/>
</dbReference>
<dbReference type="Pfam" id="PF23024">
    <property type="entry name" value="AMP-dom_DIP2-like"/>
    <property type="match status" value="1"/>
</dbReference>
<feature type="domain" description="AMP-binding enzyme C-terminal" evidence="6">
    <location>
        <begin position="480"/>
        <end position="590"/>
    </location>
</feature>
<gene>
    <name evidence="7" type="primary">fadD28</name>
    <name evidence="7" type="ORF">MNVI_16080</name>
</gene>
<dbReference type="GO" id="GO:0005886">
    <property type="term" value="C:plasma membrane"/>
    <property type="evidence" value="ECO:0007669"/>
    <property type="project" value="TreeGrafter"/>
</dbReference>
<dbReference type="GO" id="GO:0016874">
    <property type="term" value="F:ligase activity"/>
    <property type="evidence" value="ECO:0007669"/>
    <property type="project" value="UniProtKB-KW"/>
</dbReference>
<dbReference type="Proteomes" id="UP000466894">
    <property type="component" value="Chromosome"/>
</dbReference>
<dbReference type="Gene3D" id="3.30.300.30">
    <property type="match status" value="1"/>
</dbReference>
<name>A0A7I7PCG3_9MYCO</name>
<organism evidence="7 8">
    <name type="scientific">Mycobacterium noviomagense</name>
    <dbReference type="NCBI Taxonomy" id="459858"/>
    <lineage>
        <taxon>Bacteria</taxon>
        <taxon>Bacillati</taxon>
        <taxon>Actinomycetota</taxon>
        <taxon>Actinomycetes</taxon>
        <taxon>Mycobacteriales</taxon>
        <taxon>Mycobacteriaceae</taxon>
        <taxon>Mycobacterium</taxon>
    </lineage>
</organism>
<evidence type="ECO:0000313" key="7">
    <source>
        <dbReference type="EMBL" id="BBY06290.1"/>
    </source>
</evidence>
<dbReference type="NCBIfam" id="NF004509">
    <property type="entry name" value="PRK05850.1"/>
    <property type="match status" value="1"/>
</dbReference>
<dbReference type="Gene3D" id="3.40.50.12780">
    <property type="entry name" value="N-terminal domain of ligase-like"/>
    <property type="match status" value="1"/>
</dbReference>
<dbReference type="EMBL" id="AP022583">
    <property type="protein sequence ID" value="BBY06290.1"/>
    <property type="molecule type" value="Genomic_DNA"/>
</dbReference>
<dbReference type="InterPro" id="IPR040097">
    <property type="entry name" value="FAAL/FAAC"/>
</dbReference>
<dbReference type="GO" id="GO:0070566">
    <property type="term" value="F:adenylyltransferase activity"/>
    <property type="evidence" value="ECO:0007669"/>
    <property type="project" value="TreeGrafter"/>
</dbReference>
<keyword evidence="4" id="KW-0443">Lipid metabolism</keyword>
<dbReference type="FunFam" id="3.30.300.30:FF:000016">
    <property type="entry name" value="Fatty-acid-CoA ligase FadD26"/>
    <property type="match status" value="1"/>
</dbReference>
<protein>
    <submittedName>
        <fullName evidence="7">Long-chain-fatty-acid--AMP ligase FadD28</fullName>
    </submittedName>
</protein>
<sequence length="596" mass="64364">MAEELARDCDRHGNLTRVVDTSILTLLYERASLQPNDTAYTFIDYEQDWAGVAESVTWSQLYRRTLNVADVLRQHGSTGDRALILAPQGLDYIIAFLGILQAGQIAVPLSVPLGGVADERVSSVLHDASPTVVLTTSPVAGTVAEHIKLESGETAPSVIEVDSLNLDNPIGSGVSVENHPSTAYLQYTSGSTRSPAGVMMSHRNLLANFEQLTSDYFADYGKVPPPDTTVVSWLPFYHDMGLYLGMCGPILTGLPAVLTSPVAFLQRPARWVQLLATNSHAYSAAPNFAFELTARKTTDDDMAGLDLSDVLVIATGSERVHPATLRRFTQRFAPFNLPEAAIRPSYGLAEATVYVATRKAGQPPSIVSFETEKLTAGKAERCENGSGTSLVSYGMPQSPTIRIVDPDTRVECPAGTVGEIWVHGDNVAMGYWRKPDETETTFGGTLVAPSAGTPEGPWLRTGDSGFVFDDELFVIGRIKDLLIVYGRNHSPDDIEATVQEITKGRCAAIAVPDAHTEKLVVIIEAKKRGNSDEETAEQFAGIKREVTSAISNSHNLSVADLVLVAPGSIPITTSGKVRRSACVEHYRHGQFTRLDP</sequence>
<comment type="similarity">
    <text evidence="1">Belongs to the ATP-dependent AMP-binding enzyme family.</text>
</comment>
<dbReference type="PANTHER" id="PTHR22754:SF32">
    <property type="entry name" value="DISCO-INTERACTING PROTEIN 2"/>
    <property type="match status" value="1"/>
</dbReference>
<evidence type="ECO:0000313" key="8">
    <source>
        <dbReference type="Proteomes" id="UP000466894"/>
    </source>
</evidence>
<keyword evidence="2 7" id="KW-0436">Ligase</keyword>
<dbReference type="InterPro" id="IPR025110">
    <property type="entry name" value="AMP-bd_C"/>
</dbReference>
<dbReference type="CDD" id="cd05931">
    <property type="entry name" value="FAAL"/>
    <property type="match status" value="1"/>
</dbReference>
<dbReference type="FunFam" id="3.40.50.12780:FF:000013">
    <property type="entry name" value="Long-chain-fatty-acid--AMP ligase FadD32"/>
    <property type="match status" value="1"/>
</dbReference>
<dbReference type="Pfam" id="PF00501">
    <property type="entry name" value="AMP-binding"/>
    <property type="match status" value="1"/>
</dbReference>
<dbReference type="AlphaFoldDB" id="A0A7I7PCG3"/>
<accession>A0A7I7PCG3</accession>